<dbReference type="InterPro" id="IPR028927">
    <property type="entry name" value="Man-6-P_rcpt"/>
</dbReference>
<dbReference type="EMBL" id="CACRXK020004544">
    <property type="protein sequence ID" value="CAB4003120.1"/>
    <property type="molecule type" value="Genomic_DNA"/>
</dbReference>
<proteinExistence type="predicted"/>
<dbReference type="PANTHER" id="PTHR15071:SF0">
    <property type="entry name" value="MANNOSE 6-PHOSPHATE RECEPTOR-LIKE PROTEIN 1"/>
    <property type="match status" value="1"/>
</dbReference>
<dbReference type="GO" id="GO:0005802">
    <property type="term" value="C:trans-Golgi network"/>
    <property type="evidence" value="ECO:0007669"/>
    <property type="project" value="TreeGrafter"/>
</dbReference>
<organism evidence="2 3">
    <name type="scientific">Paramuricea clavata</name>
    <name type="common">Red gorgonian</name>
    <name type="synonym">Violescent sea-whip</name>
    <dbReference type="NCBI Taxonomy" id="317549"/>
    <lineage>
        <taxon>Eukaryota</taxon>
        <taxon>Metazoa</taxon>
        <taxon>Cnidaria</taxon>
        <taxon>Anthozoa</taxon>
        <taxon>Octocorallia</taxon>
        <taxon>Malacalcyonacea</taxon>
        <taxon>Plexauridae</taxon>
        <taxon>Paramuricea</taxon>
    </lineage>
</organism>
<dbReference type="Proteomes" id="UP001152795">
    <property type="component" value="Unassembled WGS sequence"/>
</dbReference>
<keyword evidence="3" id="KW-1185">Reference proteome</keyword>
<protein>
    <submittedName>
        <fullName evidence="2">Cation-dependent mannose-6-phosphate receptor-like</fullName>
    </submittedName>
</protein>
<keyword evidence="2" id="KW-0675">Receptor</keyword>
<comment type="caution">
    <text evidence="2">The sequence shown here is derived from an EMBL/GenBank/DDBJ whole genome shotgun (WGS) entry which is preliminary data.</text>
</comment>
<reference evidence="2" key="1">
    <citation type="submission" date="2020-04" db="EMBL/GenBank/DDBJ databases">
        <authorList>
            <person name="Alioto T."/>
            <person name="Alioto T."/>
            <person name="Gomez Garrido J."/>
        </authorList>
    </citation>
    <scope>NUCLEOTIDE SEQUENCE</scope>
    <source>
        <strain evidence="2">A484AB</strain>
    </source>
</reference>
<name>A0A6S7HIY3_PARCT</name>
<dbReference type="OrthoDB" id="5984204at2759"/>
<dbReference type="PANTHER" id="PTHR15071">
    <property type="entry name" value="MANNOSE-6-PHOSPHATE RECEPTOR FAMILY MEMBER"/>
    <property type="match status" value="1"/>
</dbReference>
<dbReference type="AlphaFoldDB" id="A0A6S7HIY3"/>
<dbReference type="Pfam" id="PF02157">
    <property type="entry name" value="Man-6-P_recep"/>
    <property type="match status" value="1"/>
</dbReference>
<keyword evidence="1" id="KW-0325">Glycoprotein</keyword>
<evidence type="ECO:0000256" key="1">
    <source>
        <dbReference type="ARBA" id="ARBA00023180"/>
    </source>
</evidence>
<evidence type="ECO:0000313" key="3">
    <source>
        <dbReference type="Proteomes" id="UP001152795"/>
    </source>
</evidence>
<dbReference type="GO" id="GO:0000139">
    <property type="term" value="C:Golgi membrane"/>
    <property type="evidence" value="ECO:0007669"/>
    <property type="project" value="UniProtKB-SubCell"/>
</dbReference>
<sequence length="358" mass="40573">MLCVHSVLRRCPACVSRNLTQDSAWRISQSISTMQHQDSASRLFMVAAKEMKIILRPRKIASILAQISVYFPKSQVYVWHTFQDITTTLNQNHARRSCMVAAWGTETTLKLWRTVKLSALHDMLVRPISSNKNKRKRLICDWCNDFHRNITCLKTFSAKLKAKHRSNKFQAKRAECKMQMCQENTDKSKFIPVAKPNISNYGDYEEGKPVQVRYALYKWKDGIIRQLVINLNPIGDEGQSKVSRSITSSNLHQYTWNITSNSLRPQLVQPSPGGSSSSGGGFSIGSLFVIVFFVVVVIYLVAGILFMKYKRGATGKEVIPNFEFWAALPGLIKDGCVFSSKKMKDICHCKCDGYSTIP</sequence>
<accession>A0A6S7HIY3</accession>
<gene>
    <name evidence="2" type="ORF">PACLA_8A001164</name>
</gene>
<evidence type="ECO:0000313" key="2">
    <source>
        <dbReference type="EMBL" id="CAB4003120.1"/>
    </source>
</evidence>